<dbReference type="RefSeq" id="WP_150880119.1">
    <property type="nucleotide sequence ID" value="NZ_VTWS01000006.1"/>
</dbReference>
<evidence type="ECO:0000313" key="3">
    <source>
        <dbReference type="EMBL" id="KAA9349305.1"/>
    </source>
</evidence>
<evidence type="ECO:0008006" key="5">
    <source>
        <dbReference type="Google" id="ProtNLM"/>
    </source>
</evidence>
<keyword evidence="4" id="KW-1185">Reference proteome</keyword>
<organism evidence="3 4">
    <name type="scientific">Larkinella humicola</name>
    <dbReference type="NCBI Taxonomy" id="2607654"/>
    <lineage>
        <taxon>Bacteria</taxon>
        <taxon>Pseudomonadati</taxon>
        <taxon>Bacteroidota</taxon>
        <taxon>Cytophagia</taxon>
        <taxon>Cytophagales</taxon>
        <taxon>Spirosomataceae</taxon>
        <taxon>Larkinella</taxon>
    </lineage>
</organism>
<feature type="region of interest" description="Disordered" evidence="1">
    <location>
        <begin position="23"/>
        <end position="58"/>
    </location>
</feature>
<evidence type="ECO:0000256" key="2">
    <source>
        <dbReference type="SAM" id="SignalP"/>
    </source>
</evidence>
<feature type="chain" id="PRO_5025008238" description="Spy/CpxP family protein refolding chaperone" evidence="2">
    <location>
        <begin position="22"/>
        <end position="148"/>
    </location>
</feature>
<dbReference type="EMBL" id="VTWS01000006">
    <property type="protein sequence ID" value="KAA9349305.1"/>
    <property type="molecule type" value="Genomic_DNA"/>
</dbReference>
<feature type="compositionally biased region" description="Basic and acidic residues" evidence="1">
    <location>
        <begin position="38"/>
        <end position="58"/>
    </location>
</feature>
<proteinExistence type="predicted"/>
<gene>
    <name evidence="3" type="ORF">F0P93_23210</name>
</gene>
<evidence type="ECO:0000313" key="4">
    <source>
        <dbReference type="Proteomes" id="UP000326344"/>
    </source>
</evidence>
<keyword evidence="2" id="KW-0732">Signal</keyword>
<feature type="signal peptide" evidence="2">
    <location>
        <begin position="1"/>
        <end position="21"/>
    </location>
</feature>
<evidence type="ECO:0000256" key="1">
    <source>
        <dbReference type="SAM" id="MobiDB-lite"/>
    </source>
</evidence>
<dbReference type="AlphaFoldDB" id="A0A5N1JA82"/>
<reference evidence="3 4" key="1">
    <citation type="submission" date="2019-09" db="EMBL/GenBank/DDBJ databases">
        <title>Genome Sequence of Larkinella sp MA1.</title>
        <authorList>
            <person name="Srinivasan S."/>
        </authorList>
    </citation>
    <scope>NUCLEOTIDE SEQUENCE [LARGE SCALE GENOMIC DNA]</scope>
    <source>
        <strain evidence="3 4">MA1</strain>
    </source>
</reference>
<sequence length="148" mass="18133">MKTTIITLVTLAFLSTGTVMAQRGYDNDRYPAPNPRYDNPRYDNDRYGNGRYDNQRRDDIQEDIKIDRLDAIVGLSRHQERQLKRIEDRYDYREMEAARRRDPQAYQYTLRRKNQEMMAVLTPNQRERLFAYQQQYRRNDRGYYGRRY</sequence>
<name>A0A5N1JA82_9BACT</name>
<dbReference type="Proteomes" id="UP000326344">
    <property type="component" value="Unassembled WGS sequence"/>
</dbReference>
<comment type="caution">
    <text evidence="3">The sequence shown here is derived from an EMBL/GenBank/DDBJ whole genome shotgun (WGS) entry which is preliminary data.</text>
</comment>
<accession>A0A5N1JA82</accession>
<protein>
    <recommendedName>
        <fullName evidence="5">Spy/CpxP family protein refolding chaperone</fullName>
    </recommendedName>
</protein>